<organism evidence="2 3">
    <name type="scientific">Kroppenstedtia pulmonis</name>
    <dbReference type="NCBI Taxonomy" id="1380685"/>
    <lineage>
        <taxon>Bacteria</taxon>
        <taxon>Bacillati</taxon>
        <taxon>Bacillota</taxon>
        <taxon>Bacilli</taxon>
        <taxon>Bacillales</taxon>
        <taxon>Thermoactinomycetaceae</taxon>
        <taxon>Kroppenstedtia</taxon>
    </lineage>
</organism>
<gene>
    <name evidence="2" type="ORF">GXN76_01975</name>
</gene>
<dbReference type="KEGG" id="kpul:GXN76_01975"/>
<dbReference type="AlphaFoldDB" id="A0A7D4C4L0"/>
<protein>
    <submittedName>
        <fullName evidence="2">ABC transporter permease subunit</fullName>
    </submittedName>
</protein>
<evidence type="ECO:0000313" key="3">
    <source>
        <dbReference type="Proteomes" id="UP000503088"/>
    </source>
</evidence>
<feature type="transmembrane region" description="Helical" evidence="1">
    <location>
        <begin position="216"/>
        <end position="235"/>
    </location>
</feature>
<proteinExistence type="predicted"/>
<dbReference type="Pfam" id="PF12730">
    <property type="entry name" value="ABC2_membrane_4"/>
    <property type="match status" value="1"/>
</dbReference>
<accession>A0A7D4C4L0</accession>
<dbReference type="RefSeq" id="WP_173219957.1">
    <property type="nucleotide sequence ID" value="NZ_CP048104.1"/>
</dbReference>
<feature type="transmembrane region" description="Helical" evidence="1">
    <location>
        <begin position="101"/>
        <end position="126"/>
    </location>
</feature>
<keyword evidence="1" id="KW-0812">Transmembrane</keyword>
<reference evidence="2 3" key="1">
    <citation type="submission" date="2020-01" db="EMBL/GenBank/DDBJ databases">
        <authorList>
            <person name="Gulvik C.A."/>
            <person name="Batra D.G."/>
        </authorList>
    </citation>
    <scope>NUCLEOTIDE SEQUENCE [LARGE SCALE GENOMIC DNA]</scope>
    <source>
        <strain evidence="2 3">W9323</strain>
    </source>
</reference>
<dbReference type="Proteomes" id="UP000503088">
    <property type="component" value="Chromosome"/>
</dbReference>
<sequence>MARILSAEGLKIKGTWMMALIVIGPLGVVLCMMLDYALRSDYIEKVYPDPWTGLIMEAQMLIPLSIAMGATLLASLLAGIEHQQNTWKYILALPLSKFWVYVGKGIQLLLLLLISGILTSLGFVFLWGYNGFEEGIPWLPMFQGTLYPTLAAIPVMMIQLWLSMVIHNQALPIATGVLGATVAPAFSEWLPWAYTRKVIPAEEMASDFYANEPEKWIPIALVMGLIILVAGAWHFSRREVK</sequence>
<keyword evidence="1" id="KW-1133">Transmembrane helix</keyword>
<keyword evidence="3" id="KW-1185">Reference proteome</keyword>
<feature type="transmembrane region" description="Helical" evidence="1">
    <location>
        <begin position="146"/>
        <end position="166"/>
    </location>
</feature>
<dbReference type="CDD" id="cd21809">
    <property type="entry name" value="ABC-2_lan_permease-like"/>
    <property type="match status" value="1"/>
</dbReference>
<feature type="transmembrane region" description="Helical" evidence="1">
    <location>
        <begin position="16"/>
        <end position="38"/>
    </location>
</feature>
<feature type="transmembrane region" description="Helical" evidence="1">
    <location>
        <begin position="173"/>
        <end position="194"/>
    </location>
</feature>
<dbReference type="EMBL" id="CP048104">
    <property type="protein sequence ID" value="QKG83356.1"/>
    <property type="molecule type" value="Genomic_DNA"/>
</dbReference>
<name>A0A7D4C4L0_9BACL</name>
<feature type="transmembrane region" description="Helical" evidence="1">
    <location>
        <begin position="58"/>
        <end position="80"/>
    </location>
</feature>
<evidence type="ECO:0000313" key="2">
    <source>
        <dbReference type="EMBL" id="QKG83356.1"/>
    </source>
</evidence>
<keyword evidence="1" id="KW-0472">Membrane</keyword>
<evidence type="ECO:0000256" key="1">
    <source>
        <dbReference type="SAM" id="Phobius"/>
    </source>
</evidence>